<evidence type="ECO:0000313" key="2">
    <source>
        <dbReference type="EMBL" id="OGE65710.1"/>
    </source>
</evidence>
<dbReference type="InterPro" id="IPR033469">
    <property type="entry name" value="CYTH-like_dom_sf"/>
</dbReference>
<sequence>MNKGNAFIEIEIQVQISNSAELLKFLEKDAEYVGEAHQIDTYYSLAHRDFIAVRPVEEWLRLRDSSGKQSINYKKWHYEEDGRSHFCDEFETVIQDISQLEKILTALDMKVLVVVDKSRRIWNYKDYEISLDSIKELGDFVEIEYKGKGAQKEPKEITAEMIDFLKQFNVGEISKNYVGYPFQLLFPDEVECERI</sequence>
<dbReference type="NCBIfam" id="TIGR00318">
    <property type="entry name" value="cyaB"/>
    <property type="match status" value="1"/>
</dbReference>
<dbReference type="InterPro" id="IPR008173">
    <property type="entry name" value="Adenylyl_cyclase_CyaB"/>
</dbReference>
<dbReference type="EMBL" id="MFDO01000010">
    <property type="protein sequence ID" value="OGE65710.1"/>
    <property type="molecule type" value="Genomic_DNA"/>
</dbReference>
<gene>
    <name evidence="2" type="ORF">A3B49_04055</name>
</gene>
<dbReference type="SUPFAM" id="SSF55154">
    <property type="entry name" value="CYTH-like phosphatases"/>
    <property type="match status" value="1"/>
</dbReference>
<protein>
    <recommendedName>
        <fullName evidence="1">CYTH domain-containing protein</fullName>
    </recommendedName>
</protein>
<dbReference type="AlphaFoldDB" id="A0A1F5MK94"/>
<dbReference type="Pfam" id="PF01928">
    <property type="entry name" value="CYTH"/>
    <property type="match status" value="1"/>
</dbReference>
<evidence type="ECO:0000313" key="3">
    <source>
        <dbReference type="Proteomes" id="UP000178017"/>
    </source>
</evidence>
<dbReference type="InterPro" id="IPR023577">
    <property type="entry name" value="CYTH_domain"/>
</dbReference>
<accession>A0A1F5MK94</accession>
<organism evidence="2 3">
    <name type="scientific">Candidatus Daviesbacteria bacterium RIFCSPLOWO2_01_FULL_40_24</name>
    <dbReference type="NCBI Taxonomy" id="1797787"/>
    <lineage>
        <taxon>Bacteria</taxon>
        <taxon>Candidatus Daviesiibacteriota</taxon>
    </lineage>
</organism>
<dbReference type="PANTHER" id="PTHR21028:SF2">
    <property type="entry name" value="CYTH DOMAIN-CONTAINING PROTEIN"/>
    <property type="match status" value="1"/>
</dbReference>
<feature type="domain" description="CYTH" evidence="1">
    <location>
        <begin position="7"/>
        <end position="183"/>
    </location>
</feature>
<dbReference type="PANTHER" id="PTHR21028">
    <property type="entry name" value="SI:CH211-156B7.4"/>
    <property type="match status" value="1"/>
</dbReference>
<proteinExistence type="predicted"/>
<dbReference type="CDD" id="cd07890">
    <property type="entry name" value="CYTH-like_AC_IV-like"/>
    <property type="match status" value="1"/>
</dbReference>
<dbReference type="SMART" id="SM01118">
    <property type="entry name" value="CYTH"/>
    <property type="match status" value="1"/>
</dbReference>
<reference evidence="2 3" key="1">
    <citation type="journal article" date="2016" name="Nat. Commun.">
        <title>Thousands of microbial genomes shed light on interconnected biogeochemical processes in an aquifer system.</title>
        <authorList>
            <person name="Anantharaman K."/>
            <person name="Brown C.T."/>
            <person name="Hug L.A."/>
            <person name="Sharon I."/>
            <person name="Castelle C.J."/>
            <person name="Probst A.J."/>
            <person name="Thomas B.C."/>
            <person name="Singh A."/>
            <person name="Wilkins M.J."/>
            <person name="Karaoz U."/>
            <person name="Brodie E.L."/>
            <person name="Williams K.H."/>
            <person name="Hubbard S.S."/>
            <person name="Banfield J.F."/>
        </authorList>
    </citation>
    <scope>NUCLEOTIDE SEQUENCE [LARGE SCALE GENOMIC DNA]</scope>
</reference>
<dbReference type="Gene3D" id="2.40.320.10">
    <property type="entry name" value="Hypothetical Protein Pfu-838710-001"/>
    <property type="match status" value="1"/>
</dbReference>
<evidence type="ECO:0000259" key="1">
    <source>
        <dbReference type="PROSITE" id="PS51707"/>
    </source>
</evidence>
<name>A0A1F5MK94_9BACT</name>
<dbReference type="Proteomes" id="UP000178017">
    <property type="component" value="Unassembled WGS sequence"/>
</dbReference>
<dbReference type="PROSITE" id="PS51707">
    <property type="entry name" value="CYTH"/>
    <property type="match status" value="1"/>
</dbReference>
<comment type="caution">
    <text evidence="2">The sequence shown here is derived from an EMBL/GenBank/DDBJ whole genome shotgun (WGS) entry which is preliminary data.</text>
</comment>